<dbReference type="Pfam" id="PF00155">
    <property type="entry name" value="Aminotran_1_2"/>
    <property type="match status" value="1"/>
</dbReference>
<proteinExistence type="predicted"/>
<evidence type="ECO:0000313" key="4">
    <source>
        <dbReference type="Proteomes" id="UP001432027"/>
    </source>
</evidence>
<evidence type="ECO:0000259" key="2">
    <source>
        <dbReference type="Pfam" id="PF00155"/>
    </source>
</evidence>
<dbReference type="AlphaFoldDB" id="A0AAV5T3X4"/>
<dbReference type="InterPro" id="IPR050478">
    <property type="entry name" value="Ethylene_sulfur-biosynth"/>
</dbReference>
<protein>
    <recommendedName>
        <fullName evidence="2">Aminotransferase class I/classII large domain-containing protein</fullName>
    </recommendedName>
</protein>
<gene>
    <name evidence="3" type="ORF">PENTCL1PPCAC_12375</name>
</gene>
<evidence type="ECO:0000256" key="1">
    <source>
        <dbReference type="ARBA" id="ARBA00022898"/>
    </source>
</evidence>
<dbReference type="InterPro" id="IPR015421">
    <property type="entry name" value="PyrdxlP-dep_Trfase_major"/>
</dbReference>
<dbReference type="InterPro" id="IPR015424">
    <property type="entry name" value="PyrdxlP-dep_Trfase"/>
</dbReference>
<feature type="non-terminal residue" evidence="3">
    <location>
        <position position="427"/>
    </location>
</feature>
<dbReference type="PRINTS" id="PR00753">
    <property type="entry name" value="ACCSYNTHASE"/>
</dbReference>
<name>A0AAV5T3X4_9BILA</name>
<dbReference type="GO" id="GO:0030170">
    <property type="term" value="F:pyridoxal phosphate binding"/>
    <property type="evidence" value="ECO:0007669"/>
    <property type="project" value="InterPro"/>
</dbReference>
<dbReference type="PANTHER" id="PTHR43795">
    <property type="entry name" value="BIFUNCTIONAL ASPARTATE AMINOTRANSFERASE AND GLUTAMATE/ASPARTATE-PREPHENATE AMINOTRANSFERASE-RELATED"/>
    <property type="match status" value="1"/>
</dbReference>
<dbReference type="GO" id="GO:0006520">
    <property type="term" value="P:amino acid metabolic process"/>
    <property type="evidence" value="ECO:0007669"/>
    <property type="project" value="TreeGrafter"/>
</dbReference>
<dbReference type="GO" id="GO:0008483">
    <property type="term" value="F:transaminase activity"/>
    <property type="evidence" value="ECO:0007669"/>
    <property type="project" value="TreeGrafter"/>
</dbReference>
<sequence length="427" mass="47839">LFSMLSARGLSLLNLPDLSFNLSAAQSNPFHLQQNPTGRINLGTAENRVCEKEVSDKLEEFRLTPTGNRWLQRYAGIGGVRGTKECLISHFSSLLSSHPSINHSILLHSCTAAYDVIAHLVCDPQDFILTPSPFYARVRTDCGERSECRVKGVPLDMANPRLDITIFQKEFDEWDGKGSRVRAIVLMNPHNPLGNIYKKEEVMELCEWAMNKDLFIIYDEILAGVIYSEEERKNFPSILNLIPLLSKPELIVWMSSLSKDMGIPGVRTSLLITHSPSLLPSLVRLEALADVPAPDQLIVQHLLKDRDWVSSIFSTSRLRLSSHSQFLFQSLLSISIPSLPPMAGMTLMADFSKYLPTQSFEEEDSLHLRLVHAGLILTKGGPTHAPSPGWFRIAFGVPKEELELGVARIYNLLVPGRKVEGEIRYNQ</sequence>
<dbReference type="EMBL" id="BTSX01000003">
    <property type="protein sequence ID" value="GMS90200.1"/>
    <property type="molecule type" value="Genomic_DNA"/>
</dbReference>
<dbReference type="InterPro" id="IPR004839">
    <property type="entry name" value="Aminotransferase_I/II_large"/>
</dbReference>
<organism evidence="3 4">
    <name type="scientific">Pristionchus entomophagus</name>
    <dbReference type="NCBI Taxonomy" id="358040"/>
    <lineage>
        <taxon>Eukaryota</taxon>
        <taxon>Metazoa</taxon>
        <taxon>Ecdysozoa</taxon>
        <taxon>Nematoda</taxon>
        <taxon>Chromadorea</taxon>
        <taxon>Rhabditida</taxon>
        <taxon>Rhabditina</taxon>
        <taxon>Diplogasteromorpha</taxon>
        <taxon>Diplogasteroidea</taxon>
        <taxon>Neodiplogasteridae</taxon>
        <taxon>Pristionchus</taxon>
    </lineage>
</organism>
<dbReference type="PANTHER" id="PTHR43795:SF39">
    <property type="entry name" value="AMINOTRANSFERASE CLASS I_CLASSII DOMAIN-CONTAINING PROTEIN"/>
    <property type="match status" value="1"/>
</dbReference>
<accession>A0AAV5T3X4</accession>
<reference evidence="3" key="1">
    <citation type="submission" date="2023-10" db="EMBL/GenBank/DDBJ databases">
        <title>Genome assembly of Pristionchus species.</title>
        <authorList>
            <person name="Yoshida K."/>
            <person name="Sommer R.J."/>
        </authorList>
    </citation>
    <scope>NUCLEOTIDE SEQUENCE</scope>
    <source>
        <strain evidence="3">RS0144</strain>
    </source>
</reference>
<dbReference type="Proteomes" id="UP001432027">
    <property type="component" value="Unassembled WGS sequence"/>
</dbReference>
<keyword evidence="4" id="KW-1185">Reference proteome</keyword>
<dbReference type="SUPFAM" id="SSF53383">
    <property type="entry name" value="PLP-dependent transferases"/>
    <property type="match status" value="1"/>
</dbReference>
<keyword evidence="1" id="KW-0663">Pyridoxal phosphate</keyword>
<feature type="domain" description="Aminotransferase class I/classII large" evidence="2">
    <location>
        <begin position="72"/>
        <end position="409"/>
    </location>
</feature>
<dbReference type="InterPro" id="IPR015422">
    <property type="entry name" value="PyrdxlP-dep_Trfase_small"/>
</dbReference>
<dbReference type="Gene3D" id="3.40.640.10">
    <property type="entry name" value="Type I PLP-dependent aspartate aminotransferase-like (Major domain)"/>
    <property type="match status" value="1"/>
</dbReference>
<evidence type="ECO:0000313" key="3">
    <source>
        <dbReference type="EMBL" id="GMS90200.1"/>
    </source>
</evidence>
<dbReference type="Gene3D" id="3.90.1150.10">
    <property type="entry name" value="Aspartate Aminotransferase, domain 1"/>
    <property type="match status" value="1"/>
</dbReference>
<feature type="non-terminal residue" evidence="3">
    <location>
        <position position="1"/>
    </location>
</feature>
<comment type="caution">
    <text evidence="3">The sequence shown here is derived from an EMBL/GenBank/DDBJ whole genome shotgun (WGS) entry which is preliminary data.</text>
</comment>
<dbReference type="CDD" id="cd00609">
    <property type="entry name" value="AAT_like"/>
    <property type="match status" value="1"/>
</dbReference>